<sequence length="669" mass="71810">MDVKEISSVEMLSKESFGSLAAGQRKKGASESLPACKSDSGCGDISNSHCVTLEQPCVCNDGYHETADFTSCSEDIEPGKECLKPGEETECVDNATCTQTTTAGTSDNVSTCVCNEGYHRAQIVNDSIGCEKDLAPGATCTHADNNLECVSNATCRNSSDEAVNSTMKCTCDNGFHEDHSACIPDLLKPGENCTKEGSSDECSDNAVCVKTVEDGGAEQLQCQCNNDYHNTTDSSGNAVCEMDTCDDSLMKCNATGFSTCTEVNTQVTCILSSRCNSSITLDVEKYWLALSAARGHMTNCNYTAGNSCKEEITACFNVFLKTETSCSSLDILTTCLNQTTCNASKQEEAMLSLAFTASSNAAEEISCKCVSGVDRCLTEYNSSTENIMEQAQLCTSVKALLDCVFEADCHPERSVDHQKLSQAWSLALDRAKTNHCSLTAEEAKSCALQATRCSLLYASGIQNATSKDQQCRSVAELKQCLDLNTTACRQEDLVVFRDQQKAAVDSFNCGCLMTLDTCDTKYSQQIQNSSQDATRKCLAVSTYLSCILQGSCSLSDPVDSTRLSLAQTMANGQRDSNNCKISQTADGSCDGDIVFCSNEYNSALNAQSTEASKKCESVLRLTYSAGERKVVGACIPQPGAVSERRQVPRERGESTRHLQSGCRLQAAVP</sequence>
<dbReference type="AlphaFoldDB" id="A0A2T7PJ50"/>
<comment type="caution">
    <text evidence="3">The sequence shown here is derived from an EMBL/GenBank/DDBJ whole genome shotgun (WGS) entry which is preliminary data.</text>
</comment>
<name>A0A2T7PJ50_POMCA</name>
<dbReference type="EMBL" id="PZQS01000003">
    <property type="protein sequence ID" value="PVD33444.1"/>
    <property type="molecule type" value="Genomic_DNA"/>
</dbReference>
<feature type="domain" description="EGF-like" evidence="2">
    <location>
        <begin position="81"/>
        <end position="131"/>
    </location>
</feature>
<feature type="compositionally biased region" description="Basic and acidic residues" evidence="1">
    <location>
        <begin position="642"/>
        <end position="656"/>
    </location>
</feature>
<feature type="domain" description="EGF-like" evidence="2">
    <location>
        <begin position="192"/>
        <end position="241"/>
    </location>
</feature>
<protein>
    <recommendedName>
        <fullName evidence="2">EGF-like domain-containing protein</fullName>
    </recommendedName>
</protein>
<dbReference type="SMART" id="SM00181">
    <property type="entry name" value="EGF"/>
    <property type="match status" value="3"/>
</dbReference>
<feature type="domain" description="EGF-like" evidence="2">
    <location>
        <begin position="139"/>
        <end position="183"/>
    </location>
</feature>
<keyword evidence="4" id="KW-1185">Reference proteome</keyword>
<accession>A0A2T7PJ50</accession>
<proteinExistence type="predicted"/>
<organism evidence="3 4">
    <name type="scientific">Pomacea canaliculata</name>
    <name type="common">Golden apple snail</name>
    <dbReference type="NCBI Taxonomy" id="400727"/>
    <lineage>
        <taxon>Eukaryota</taxon>
        <taxon>Metazoa</taxon>
        <taxon>Spiralia</taxon>
        <taxon>Lophotrochozoa</taxon>
        <taxon>Mollusca</taxon>
        <taxon>Gastropoda</taxon>
        <taxon>Caenogastropoda</taxon>
        <taxon>Architaenioglossa</taxon>
        <taxon>Ampullarioidea</taxon>
        <taxon>Ampullariidae</taxon>
        <taxon>Pomacea</taxon>
    </lineage>
</organism>
<gene>
    <name evidence="3" type="ORF">C0Q70_04700</name>
</gene>
<evidence type="ECO:0000259" key="2">
    <source>
        <dbReference type="SMART" id="SM00181"/>
    </source>
</evidence>
<dbReference type="InterPro" id="IPR000742">
    <property type="entry name" value="EGF"/>
</dbReference>
<evidence type="ECO:0000313" key="3">
    <source>
        <dbReference type="EMBL" id="PVD33444.1"/>
    </source>
</evidence>
<dbReference type="Proteomes" id="UP000245119">
    <property type="component" value="Linkage Group LG3"/>
</dbReference>
<reference evidence="3 4" key="1">
    <citation type="submission" date="2018-04" db="EMBL/GenBank/DDBJ databases">
        <title>The genome of golden apple snail Pomacea canaliculata provides insight into stress tolerance and invasive adaptation.</title>
        <authorList>
            <person name="Liu C."/>
            <person name="Liu B."/>
            <person name="Ren Y."/>
            <person name="Zhang Y."/>
            <person name="Wang H."/>
            <person name="Li S."/>
            <person name="Jiang F."/>
            <person name="Yin L."/>
            <person name="Zhang G."/>
            <person name="Qian W."/>
            <person name="Fan W."/>
        </authorList>
    </citation>
    <scope>NUCLEOTIDE SEQUENCE [LARGE SCALE GENOMIC DNA]</scope>
    <source>
        <strain evidence="3">SZHN2017</strain>
        <tissue evidence="3">Muscle</tissue>
    </source>
</reference>
<evidence type="ECO:0000313" key="4">
    <source>
        <dbReference type="Proteomes" id="UP000245119"/>
    </source>
</evidence>
<evidence type="ECO:0000256" key="1">
    <source>
        <dbReference type="SAM" id="MobiDB-lite"/>
    </source>
</evidence>
<feature type="region of interest" description="Disordered" evidence="1">
    <location>
        <begin position="642"/>
        <end position="669"/>
    </location>
</feature>